<sequence length="501" mass="56150">MHSIGMLHGDIKGANVVVMEDGTAKLIDLETSVSEQSAWSFETRGHSLRASIRWVAPEIFQDEPVTTRASDVYGLAMQEIASGKVPWSKISHDIRVIRRVVNGETLDRPAQILDVNGDSLWELLLDCWKLEPKERPSAGSVLRVLQSLPPNCLGPLEIQSESETTQASAPSHIPIIRRCMSMQEIASCLIDQGCLNISKMINEQTFDERPSFTGGSSDIYSGRLFDLTEVCIKSPRRSSNISEDAENRVYISREIYIWSRCHHPNVVPFLGLAVFRNEIAAVSPYFRHGTLMQFLARNPDADRCQLSTQICEGVAYLHSIGIAHGDLKGDNVFVSDSGSALIADLGSADVEGRAVDFTLFMNRCGYTTRWAAPELIKYGVFRCREADIYALGMTILVRYHRALIILIITLNAFETQQTLTGEVPFKYKRQDHMVIMAVIGKREFPKRPLAQIPVDSEHGDKLWDLLCWCWSPELENRPNADQVVKEMRTITRDGLAPTAQD</sequence>
<dbReference type="InterPro" id="IPR001245">
    <property type="entry name" value="Ser-Thr/Tyr_kinase_cat_dom"/>
</dbReference>
<dbReference type="InterPro" id="IPR000719">
    <property type="entry name" value="Prot_kinase_dom"/>
</dbReference>
<dbReference type="Gene3D" id="1.10.510.10">
    <property type="entry name" value="Transferase(Phosphotransferase) domain 1"/>
    <property type="match status" value="2"/>
</dbReference>
<dbReference type="Proteomes" id="UP000650582">
    <property type="component" value="Unassembled WGS sequence"/>
</dbReference>
<evidence type="ECO:0000256" key="3">
    <source>
        <dbReference type="ARBA" id="ARBA00022777"/>
    </source>
</evidence>
<reference evidence="6" key="1">
    <citation type="submission" date="2020-09" db="EMBL/GenBank/DDBJ databases">
        <title>Comparative genome analyses of four rice-infecting Rhizoctonia solani isolates reveal extensive enrichment of homogalacturonan modification genes.</title>
        <authorList>
            <person name="Lee D.-Y."/>
            <person name="Jeon J."/>
            <person name="Kim K.-T."/>
            <person name="Cheong K."/>
            <person name="Song H."/>
            <person name="Choi G."/>
            <person name="Ko J."/>
            <person name="Opiyo S.O."/>
            <person name="Zuo S."/>
            <person name="Madhav S."/>
            <person name="Lee Y.-H."/>
            <person name="Wang G.-L."/>
        </authorList>
    </citation>
    <scope>NUCLEOTIDE SEQUENCE</scope>
    <source>
        <strain evidence="6">AG1-IA YN-7</strain>
    </source>
</reference>
<feature type="domain" description="Protein kinase" evidence="5">
    <location>
        <begin position="1"/>
        <end position="148"/>
    </location>
</feature>
<protein>
    <submittedName>
        <fullName evidence="6">Protein tyrosine kinase</fullName>
    </submittedName>
</protein>
<evidence type="ECO:0000313" key="7">
    <source>
        <dbReference type="Proteomes" id="UP000650582"/>
    </source>
</evidence>
<dbReference type="InterPro" id="IPR051681">
    <property type="entry name" value="Ser/Thr_Kinases-Pseudokinases"/>
</dbReference>
<dbReference type="Pfam" id="PF00069">
    <property type="entry name" value="Pkinase"/>
    <property type="match status" value="1"/>
</dbReference>
<organism evidence="6 7">
    <name type="scientific">Rhizoctonia solani</name>
    <dbReference type="NCBI Taxonomy" id="456999"/>
    <lineage>
        <taxon>Eukaryota</taxon>
        <taxon>Fungi</taxon>
        <taxon>Dikarya</taxon>
        <taxon>Basidiomycota</taxon>
        <taxon>Agaricomycotina</taxon>
        <taxon>Agaricomycetes</taxon>
        <taxon>Cantharellales</taxon>
        <taxon>Ceratobasidiaceae</taxon>
        <taxon>Rhizoctonia</taxon>
    </lineage>
</organism>
<evidence type="ECO:0000259" key="5">
    <source>
        <dbReference type="PROSITE" id="PS50011"/>
    </source>
</evidence>
<evidence type="ECO:0000256" key="4">
    <source>
        <dbReference type="ARBA" id="ARBA00022840"/>
    </source>
</evidence>
<dbReference type="AlphaFoldDB" id="A0A8H7LJG9"/>
<dbReference type="Pfam" id="PF07714">
    <property type="entry name" value="PK_Tyr_Ser-Thr"/>
    <property type="match status" value="1"/>
</dbReference>
<gene>
    <name evidence="6" type="ORF">RHS04_08314</name>
</gene>
<dbReference type="PROSITE" id="PS00108">
    <property type="entry name" value="PROTEIN_KINASE_ST"/>
    <property type="match status" value="2"/>
</dbReference>
<name>A0A8H7LJG9_9AGAM</name>
<evidence type="ECO:0000313" key="6">
    <source>
        <dbReference type="EMBL" id="KAF8671493.1"/>
    </source>
</evidence>
<dbReference type="GO" id="GO:0004674">
    <property type="term" value="F:protein serine/threonine kinase activity"/>
    <property type="evidence" value="ECO:0007669"/>
    <property type="project" value="TreeGrafter"/>
</dbReference>
<dbReference type="PANTHER" id="PTHR44329:SF288">
    <property type="entry name" value="MITOGEN-ACTIVATED PROTEIN KINASE KINASE KINASE 20"/>
    <property type="match status" value="1"/>
</dbReference>
<proteinExistence type="predicted"/>
<evidence type="ECO:0000256" key="1">
    <source>
        <dbReference type="ARBA" id="ARBA00022679"/>
    </source>
</evidence>
<keyword evidence="3 6" id="KW-0418">Kinase</keyword>
<feature type="domain" description="Protein kinase" evidence="5">
    <location>
        <begin position="195"/>
        <end position="490"/>
    </location>
</feature>
<dbReference type="InterPro" id="IPR011009">
    <property type="entry name" value="Kinase-like_dom_sf"/>
</dbReference>
<dbReference type="GO" id="GO:0005524">
    <property type="term" value="F:ATP binding"/>
    <property type="evidence" value="ECO:0007669"/>
    <property type="project" value="InterPro"/>
</dbReference>
<dbReference type="SUPFAM" id="SSF56112">
    <property type="entry name" value="Protein kinase-like (PK-like)"/>
    <property type="match status" value="2"/>
</dbReference>
<dbReference type="PANTHER" id="PTHR44329">
    <property type="entry name" value="SERINE/THREONINE-PROTEIN KINASE TNNI3K-RELATED"/>
    <property type="match status" value="1"/>
</dbReference>
<dbReference type="InterPro" id="IPR008271">
    <property type="entry name" value="Ser/Thr_kinase_AS"/>
</dbReference>
<keyword evidence="2" id="KW-0547">Nucleotide-binding</keyword>
<comment type="caution">
    <text evidence="6">The sequence shown here is derived from an EMBL/GenBank/DDBJ whole genome shotgun (WGS) entry which is preliminary data.</text>
</comment>
<keyword evidence="4" id="KW-0067">ATP-binding</keyword>
<dbReference type="SMART" id="SM00220">
    <property type="entry name" value="S_TKc"/>
    <property type="match status" value="1"/>
</dbReference>
<dbReference type="EMBL" id="JACYCC010000218">
    <property type="protein sequence ID" value="KAF8671493.1"/>
    <property type="molecule type" value="Genomic_DNA"/>
</dbReference>
<keyword evidence="1" id="KW-0808">Transferase</keyword>
<accession>A0A8H7LJG9</accession>
<evidence type="ECO:0000256" key="2">
    <source>
        <dbReference type="ARBA" id="ARBA00022741"/>
    </source>
</evidence>
<dbReference type="PROSITE" id="PS50011">
    <property type="entry name" value="PROTEIN_KINASE_DOM"/>
    <property type="match status" value="2"/>
</dbReference>